<dbReference type="KEGG" id="wvi:Weevi_0690"/>
<dbReference type="EMBL" id="CP002455">
    <property type="protein sequence ID" value="ADX67405.1"/>
    <property type="molecule type" value="Genomic_DNA"/>
</dbReference>
<accession>F0P058</accession>
<evidence type="ECO:0000313" key="2">
    <source>
        <dbReference type="Proteomes" id="UP000008641"/>
    </source>
</evidence>
<dbReference type="AlphaFoldDB" id="F0P058"/>
<dbReference type="RefSeq" id="WP_013597796.1">
    <property type="nucleotide sequence ID" value="NC_015144.1"/>
</dbReference>
<dbReference type="Pfam" id="PF19579">
    <property type="entry name" value="FtsL_2"/>
    <property type="match status" value="1"/>
</dbReference>
<evidence type="ECO:0000313" key="1">
    <source>
        <dbReference type="EMBL" id="ADX67405.1"/>
    </source>
</evidence>
<protein>
    <recommendedName>
        <fullName evidence="3">S-adenosyl-methyltransferase MraW</fullName>
    </recommendedName>
</protein>
<dbReference type="OrthoDB" id="1447428at2"/>
<reference evidence="1 2" key="1">
    <citation type="journal article" date="2011" name="Stand. Genomic Sci.">
        <title>Complete genome sequence of Weeksella virosa type strain (9751).</title>
        <authorList>
            <person name="Lang E."/>
            <person name="Teshima H."/>
            <person name="Lucas S."/>
            <person name="Lapidus A."/>
            <person name="Hammon N."/>
            <person name="Deshpande S."/>
            <person name="Nolan M."/>
            <person name="Cheng J.F."/>
            <person name="Pitluck S."/>
            <person name="Liolios K."/>
            <person name="Pagani I."/>
            <person name="Mikhailova N."/>
            <person name="Ivanova N."/>
            <person name="Mavromatis K."/>
            <person name="Pati A."/>
            <person name="Tapia R."/>
            <person name="Han C."/>
            <person name="Goodwin L."/>
            <person name="Chen A."/>
            <person name="Palaniappan K."/>
            <person name="Land M."/>
            <person name="Hauser L."/>
            <person name="Chang Y.J."/>
            <person name="Jeffries C.D."/>
            <person name="Brambilla E.M."/>
            <person name="Kopitz M."/>
            <person name="Rohde M."/>
            <person name="Goker M."/>
            <person name="Tindall B.J."/>
            <person name="Detter J.C."/>
            <person name="Woyke T."/>
            <person name="Bristow J."/>
            <person name="Eisen J.A."/>
            <person name="Markowitz V."/>
            <person name="Hugenholtz P."/>
            <person name="Klenk H.P."/>
            <person name="Kyrpides N.C."/>
        </authorList>
    </citation>
    <scope>NUCLEOTIDE SEQUENCE [LARGE SCALE GENOMIC DNA]</scope>
    <source>
        <strain evidence="2">ATCC 43766 / DSM 16922 / JCM 21250 / NBRC 16016 / NCTC 11634 / CL345/78</strain>
    </source>
</reference>
<dbReference type="HOGENOM" id="CLU_110694_3_0_10"/>
<proteinExistence type="predicted"/>
<sequence length="117" mass="13319">MAKKRKNTKVKKKTFAGFLRGEFLTNDTAGQNWKFMLFLVGLAFISITSAHSVDKKVVRIAELKNSVSDLKTQYTDKHSELMQLQLESSIISHTQQLGLELPSSQPYVLIEKVYVEE</sequence>
<evidence type="ECO:0008006" key="3">
    <source>
        <dbReference type="Google" id="ProtNLM"/>
    </source>
</evidence>
<reference evidence="2" key="2">
    <citation type="journal article" date="2011" name="Stand. Genomic Sci.">
        <title>Complete genome sequence of Weeksella virosa type strain (9751T).</title>
        <authorList>
            <person name="Lang E."/>
            <person name="Teshima H."/>
            <person name="Lucas S."/>
            <person name="Lapidus A."/>
            <person name="Hammon N."/>
            <person name="Deshpande S."/>
            <person name="Nolan M."/>
            <person name="Cheng J."/>
            <person name="Pitluck S."/>
            <person name="Liolios K."/>
            <person name="Pagani I."/>
            <person name="Mikhailova N."/>
            <person name="Ivanova N."/>
            <person name="Mavromatis K."/>
            <person name="Pati A."/>
            <person name="Tapia R."/>
            <person name="Han C."/>
            <person name="Goodwin L."/>
            <person name="Chen A."/>
            <person name="Palaniappan K."/>
            <person name="Land M."/>
            <person name="Hauser L."/>
            <person name="Chang Y."/>
            <person name="Jeffries C."/>
            <person name="Brambilla E."/>
            <person name="Kopitz M."/>
            <person name="Rohde M."/>
            <person name="Goker M."/>
            <person name="Tindall B."/>
            <person name="Detter J."/>
            <person name="Woyke T."/>
            <person name="Bristow J."/>
            <person name="Eisen J."/>
            <person name="Markowitz V."/>
            <person name="Hugenholtz P."/>
            <person name="Klenk H."/>
            <person name="Kyrpides N."/>
        </authorList>
    </citation>
    <scope>NUCLEOTIDE SEQUENCE [LARGE SCALE GENOMIC DNA]</scope>
    <source>
        <strain evidence="2">ATCC 43766 / DSM 16922 / JCM 21250 / NBRC 16016 / NCTC 11634 / CL345/78</strain>
    </source>
</reference>
<dbReference type="Proteomes" id="UP000008641">
    <property type="component" value="Chromosome"/>
</dbReference>
<dbReference type="STRING" id="865938.Weevi_0690"/>
<organism evidence="1 2">
    <name type="scientific">Weeksella virosa (strain ATCC 43766 / DSM 16922 / JCM 21250 / CCUG 30538 / CDC 9751 / IAM 14551 / NBRC 16016 / NCTC 11634 / CL345/78)</name>
    <dbReference type="NCBI Taxonomy" id="865938"/>
    <lineage>
        <taxon>Bacteria</taxon>
        <taxon>Pseudomonadati</taxon>
        <taxon>Bacteroidota</taxon>
        <taxon>Flavobacteriia</taxon>
        <taxon>Flavobacteriales</taxon>
        <taxon>Weeksellaceae</taxon>
        <taxon>Weeksella</taxon>
    </lineage>
</organism>
<gene>
    <name evidence="1" type="ordered locus">Weevi_0690</name>
</gene>
<name>F0P058_WEEVC</name>
<dbReference type="InterPro" id="IPR045755">
    <property type="entry name" value="FtsL-like"/>
</dbReference>
<keyword evidence="2" id="KW-1185">Reference proteome</keyword>
<dbReference type="eggNOG" id="ENOG5032RM9">
    <property type="taxonomic scope" value="Bacteria"/>
</dbReference>